<feature type="compositionally biased region" description="Basic and acidic residues" evidence="1">
    <location>
        <begin position="17"/>
        <end position="34"/>
    </location>
</feature>
<dbReference type="AlphaFoldDB" id="A0A8S9MIE0"/>
<accession>A0A8S9MIE0</accession>
<organism evidence="2 3">
    <name type="scientific">Brassica cretica</name>
    <name type="common">Mustard</name>
    <dbReference type="NCBI Taxonomy" id="69181"/>
    <lineage>
        <taxon>Eukaryota</taxon>
        <taxon>Viridiplantae</taxon>
        <taxon>Streptophyta</taxon>
        <taxon>Embryophyta</taxon>
        <taxon>Tracheophyta</taxon>
        <taxon>Spermatophyta</taxon>
        <taxon>Magnoliopsida</taxon>
        <taxon>eudicotyledons</taxon>
        <taxon>Gunneridae</taxon>
        <taxon>Pentapetalae</taxon>
        <taxon>rosids</taxon>
        <taxon>malvids</taxon>
        <taxon>Brassicales</taxon>
        <taxon>Brassicaceae</taxon>
        <taxon>Brassiceae</taxon>
        <taxon>Brassica</taxon>
    </lineage>
</organism>
<proteinExistence type="predicted"/>
<dbReference type="EMBL" id="QGKW02000007">
    <property type="protein sequence ID" value="KAF2616833.1"/>
    <property type="molecule type" value="Genomic_DNA"/>
</dbReference>
<feature type="region of interest" description="Disordered" evidence="1">
    <location>
        <begin position="17"/>
        <end position="64"/>
    </location>
</feature>
<name>A0A8S9MIE0_BRACR</name>
<gene>
    <name evidence="2" type="ORF">F2Q68_00040306</name>
</gene>
<protein>
    <submittedName>
        <fullName evidence="2">Uncharacterized protein</fullName>
    </submittedName>
</protein>
<evidence type="ECO:0000256" key="1">
    <source>
        <dbReference type="SAM" id="MobiDB-lite"/>
    </source>
</evidence>
<comment type="caution">
    <text evidence="2">The sequence shown here is derived from an EMBL/GenBank/DDBJ whole genome shotgun (WGS) entry which is preliminary data.</text>
</comment>
<sequence>MAAKLLVGELSEVTDVKDLILDSDRPPKTDRNPPAEKSPQRNQPKDKRGRRPEDKGNDNNRHRVNMIIGGSQYCNDTVSTIKPYQRKVESSANWLT</sequence>
<feature type="compositionally biased region" description="Basic and acidic residues" evidence="1">
    <location>
        <begin position="43"/>
        <end position="61"/>
    </location>
</feature>
<reference evidence="2" key="1">
    <citation type="submission" date="2019-12" db="EMBL/GenBank/DDBJ databases">
        <title>Genome sequencing and annotation of Brassica cretica.</title>
        <authorList>
            <person name="Studholme D.J."/>
            <person name="Sarris P.F."/>
        </authorList>
    </citation>
    <scope>NUCLEOTIDE SEQUENCE</scope>
    <source>
        <strain evidence="2">PFS-001/15</strain>
        <tissue evidence="2">Leaf</tissue>
    </source>
</reference>
<evidence type="ECO:0000313" key="3">
    <source>
        <dbReference type="Proteomes" id="UP000712281"/>
    </source>
</evidence>
<dbReference type="Proteomes" id="UP000712281">
    <property type="component" value="Unassembled WGS sequence"/>
</dbReference>
<evidence type="ECO:0000313" key="2">
    <source>
        <dbReference type="EMBL" id="KAF2616833.1"/>
    </source>
</evidence>